<reference evidence="2" key="1">
    <citation type="journal article" date="2019" name="Int. J. Syst. Evol. Microbiol.">
        <title>The Global Catalogue of Microorganisms (GCM) 10K type strain sequencing project: providing services to taxonomists for standard genome sequencing and annotation.</title>
        <authorList>
            <consortium name="The Broad Institute Genomics Platform"/>
            <consortium name="The Broad Institute Genome Sequencing Center for Infectious Disease"/>
            <person name="Wu L."/>
            <person name="Ma J."/>
        </authorList>
    </citation>
    <scope>NUCLEOTIDE SEQUENCE [LARGE SCALE GENOMIC DNA]</scope>
    <source>
        <strain evidence="2">JCM 15933</strain>
    </source>
</reference>
<dbReference type="Proteomes" id="UP001501470">
    <property type="component" value="Unassembled WGS sequence"/>
</dbReference>
<gene>
    <name evidence="1" type="ORF">GCM10009827_094120</name>
</gene>
<dbReference type="EMBL" id="BAAAQD010000027">
    <property type="protein sequence ID" value="GAA1558342.1"/>
    <property type="molecule type" value="Genomic_DNA"/>
</dbReference>
<protein>
    <submittedName>
        <fullName evidence="1">Uncharacterized protein</fullName>
    </submittedName>
</protein>
<sequence length="64" mass="6613">MVVRQARWPGLNIGYEAVDRHAAGELPELRHVLVVGDGPAPESTESFAAAIGAAADWLCTAGAA</sequence>
<proteinExistence type="predicted"/>
<evidence type="ECO:0000313" key="2">
    <source>
        <dbReference type="Proteomes" id="UP001501470"/>
    </source>
</evidence>
<evidence type="ECO:0000313" key="1">
    <source>
        <dbReference type="EMBL" id="GAA1558342.1"/>
    </source>
</evidence>
<organism evidence="1 2">
    <name type="scientific">Dactylosporangium maewongense</name>
    <dbReference type="NCBI Taxonomy" id="634393"/>
    <lineage>
        <taxon>Bacteria</taxon>
        <taxon>Bacillati</taxon>
        <taxon>Actinomycetota</taxon>
        <taxon>Actinomycetes</taxon>
        <taxon>Micromonosporales</taxon>
        <taxon>Micromonosporaceae</taxon>
        <taxon>Dactylosporangium</taxon>
    </lineage>
</organism>
<comment type="caution">
    <text evidence="1">The sequence shown here is derived from an EMBL/GenBank/DDBJ whole genome shotgun (WGS) entry which is preliminary data.</text>
</comment>
<accession>A0ABP4N9T8</accession>
<dbReference type="RefSeq" id="WP_344511196.1">
    <property type="nucleotide sequence ID" value="NZ_BAAAQD010000027.1"/>
</dbReference>
<keyword evidence="2" id="KW-1185">Reference proteome</keyword>
<name>A0ABP4N9T8_9ACTN</name>